<evidence type="ECO:0000313" key="14">
    <source>
        <dbReference type="Proteomes" id="UP000070168"/>
    </source>
</evidence>
<dbReference type="PROSITE" id="PS00061">
    <property type="entry name" value="ADH_SHORT"/>
    <property type="match status" value="1"/>
</dbReference>
<evidence type="ECO:0000256" key="10">
    <source>
        <dbReference type="ARBA" id="ARBA00068717"/>
    </source>
</evidence>
<dbReference type="OrthoDB" id="10253736at2759"/>
<dbReference type="EMBL" id="LHQR01000013">
    <property type="protein sequence ID" value="KXG54679.1"/>
    <property type="molecule type" value="Genomic_DNA"/>
</dbReference>
<comment type="function">
    <text evidence="9">Catalyzes the reduction of all-trans-retinal to all-trans-retinol in the presence of NADPH.</text>
</comment>
<keyword evidence="7" id="KW-0443">Lipid metabolism</keyword>
<dbReference type="SUPFAM" id="SSF51735">
    <property type="entry name" value="NAD(P)-binding Rossmann-fold domains"/>
    <property type="match status" value="1"/>
</dbReference>
<proteinExistence type="inferred from homology"/>
<protein>
    <recommendedName>
        <fullName evidence="10">Short-chain dehydrogenase/reductase 3</fullName>
    </recommendedName>
    <alternativeName>
        <fullName evidence="11">Retinal short-chain dehydrogenase/reductase 1</fullName>
    </alternativeName>
</protein>
<dbReference type="STRING" id="5078.A0A135M0D1"/>
<sequence length="348" mass="38556">MAPNASKWLSREGFTADVLGNFISRNLLDPWKLLPIFALAYYTAQGRNIAKSRPNLYKVLKVLTATSLINRLGNWLDRRKLNNNVSDTYDWHREVVILTGGSNGIGRRIAGLLGARDIKVAILDIAPPATDDVLPNSVRYYECDITSASNIADVASKIRASFGRPSILINNAGICTGKTILKTTAVQTRRMFEVNTFAHYWLAQEFLPNMIEANHGMVVTVASQAGYTVTPNMVDYSASKAAAIAFHEGLGAELVTRYNAPKVRTVLVTQGFTRTNLIKDLTPEDTWLNPLLHPETVAEKLVEQVLKAESGHVVVPASTGWIAKRFRSLPAWLQHSLRCKLEKLMRAD</sequence>
<evidence type="ECO:0000256" key="5">
    <source>
        <dbReference type="ARBA" id="ARBA00022989"/>
    </source>
</evidence>
<evidence type="ECO:0000256" key="4">
    <source>
        <dbReference type="ARBA" id="ARBA00022857"/>
    </source>
</evidence>
<dbReference type="PANTHER" id="PTHR24322">
    <property type="entry name" value="PKSB"/>
    <property type="match status" value="1"/>
</dbReference>
<evidence type="ECO:0000256" key="9">
    <source>
        <dbReference type="ARBA" id="ARBA00059620"/>
    </source>
</evidence>
<dbReference type="OMA" id="HYWLAQE"/>
<dbReference type="CDD" id="cd05339">
    <property type="entry name" value="17beta-HSDXI-like_SDR_c"/>
    <property type="match status" value="1"/>
</dbReference>
<name>A0A135M0D1_PENPA</name>
<dbReference type="GO" id="GO:0052650">
    <property type="term" value="F:all-trans-retinol dehydrogenase (NADP+) activity"/>
    <property type="evidence" value="ECO:0007669"/>
    <property type="project" value="UniProtKB-ARBA"/>
</dbReference>
<reference evidence="13 14" key="1">
    <citation type="journal article" date="2016" name="BMC Genomics">
        <title>Genome sequencing and secondary metabolism of the postharvest pathogen Penicillium griseofulvum.</title>
        <authorList>
            <person name="Banani H."/>
            <person name="Marcet-Houben M."/>
            <person name="Ballester A.R."/>
            <person name="Abbruscato P."/>
            <person name="Gonzalez-Candelas L."/>
            <person name="Gabaldon T."/>
            <person name="Spadaro D."/>
        </authorList>
    </citation>
    <scope>NUCLEOTIDE SEQUENCE [LARGE SCALE GENOMIC DNA]</scope>
    <source>
        <strain evidence="13 14">PG3</strain>
    </source>
</reference>
<evidence type="ECO:0000256" key="1">
    <source>
        <dbReference type="ARBA" id="ARBA00004141"/>
    </source>
</evidence>
<evidence type="ECO:0000256" key="2">
    <source>
        <dbReference type="ARBA" id="ARBA00006484"/>
    </source>
</evidence>
<dbReference type="FunFam" id="3.40.50.720:FF:000131">
    <property type="entry name" value="Short-chain dehydrogenase/reductase 3"/>
    <property type="match status" value="1"/>
</dbReference>
<keyword evidence="5" id="KW-1133">Transmembrane helix</keyword>
<dbReference type="PRINTS" id="PR00081">
    <property type="entry name" value="GDHRDH"/>
</dbReference>
<dbReference type="PRINTS" id="PR00080">
    <property type="entry name" value="SDRFAMILY"/>
</dbReference>
<evidence type="ECO:0000256" key="8">
    <source>
        <dbReference type="ARBA" id="ARBA00023136"/>
    </source>
</evidence>
<comment type="similarity">
    <text evidence="2 12">Belongs to the short-chain dehydrogenases/reductases (SDR) family.</text>
</comment>
<dbReference type="Proteomes" id="UP000070168">
    <property type="component" value="Unassembled WGS sequence"/>
</dbReference>
<keyword evidence="4" id="KW-0521">NADP</keyword>
<evidence type="ECO:0000256" key="12">
    <source>
        <dbReference type="RuleBase" id="RU000363"/>
    </source>
</evidence>
<comment type="caution">
    <text evidence="13">The sequence shown here is derived from an EMBL/GenBank/DDBJ whole genome shotgun (WGS) entry which is preliminary data.</text>
</comment>
<dbReference type="PANTHER" id="PTHR24322:SF736">
    <property type="entry name" value="RETINOL DEHYDROGENASE 10"/>
    <property type="match status" value="1"/>
</dbReference>
<dbReference type="InterPro" id="IPR036291">
    <property type="entry name" value="NAD(P)-bd_dom_sf"/>
</dbReference>
<evidence type="ECO:0000256" key="11">
    <source>
        <dbReference type="ARBA" id="ARBA00082544"/>
    </source>
</evidence>
<keyword evidence="14" id="KW-1185">Reference proteome</keyword>
<dbReference type="Gene3D" id="3.40.50.720">
    <property type="entry name" value="NAD(P)-binding Rossmann-like Domain"/>
    <property type="match status" value="1"/>
</dbReference>
<evidence type="ECO:0000256" key="3">
    <source>
        <dbReference type="ARBA" id="ARBA00022692"/>
    </source>
</evidence>
<evidence type="ECO:0000313" key="13">
    <source>
        <dbReference type="EMBL" id="KXG54679.1"/>
    </source>
</evidence>
<dbReference type="Pfam" id="PF00106">
    <property type="entry name" value="adh_short"/>
    <property type="match status" value="1"/>
</dbReference>
<gene>
    <name evidence="13" type="ORF">PGRI_078230</name>
</gene>
<dbReference type="InterPro" id="IPR020904">
    <property type="entry name" value="Sc_DH/Rdtase_CS"/>
</dbReference>
<comment type="subcellular location">
    <subcellularLocation>
        <location evidence="1">Membrane</location>
        <topology evidence="1">Multi-pass membrane protein</topology>
    </subcellularLocation>
</comment>
<dbReference type="RefSeq" id="XP_040653214.1">
    <property type="nucleotide sequence ID" value="XM_040795537.1"/>
</dbReference>
<organism evidence="13 14">
    <name type="scientific">Penicillium patulum</name>
    <name type="common">Penicillium griseofulvum</name>
    <dbReference type="NCBI Taxonomy" id="5078"/>
    <lineage>
        <taxon>Eukaryota</taxon>
        <taxon>Fungi</taxon>
        <taxon>Dikarya</taxon>
        <taxon>Ascomycota</taxon>
        <taxon>Pezizomycotina</taxon>
        <taxon>Eurotiomycetes</taxon>
        <taxon>Eurotiomycetidae</taxon>
        <taxon>Eurotiales</taxon>
        <taxon>Aspergillaceae</taxon>
        <taxon>Penicillium</taxon>
    </lineage>
</organism>
<dbReference type="GO" id="GO:0016020">
    <property type="term" value="C:membrane"/>
    <property type="evidence" value="ECO:0007669"/>
    <property type="project" value="UniProtKB-SubCell"/>
</dbReference>
<evidence type="ECO:0000256" key="6">
    <source>
        <dbReference type="ARBA" id="ARBA00023002"/>
    </source>
</evidence>
<keyword evidence="6" id="KW-0560">Oxidoreductase</keyword>
<dbReference type="AlphaFoldDB" id="A0A135M0D1"/>
<keyword evidence="3" id="KW-0812">Transmembrane</keyword>
<dbReference type="InterPro" id="IPR002347">
    <property type="entry name" value="SDR_fam"/>
</dbReference>
<accession>A0A135M0D1</accession>
<keyword evidence="8" id="KW-0472">Membrane</keyword>
<dbReference type="GeneID" id="63710837"/>
<evidence type="ECO:0000256" key="7">
    <source>
        <dbReference type="ARBA" id="ARBA00023098"/>
    </source>
</evidence>